<reference evidence="1" key="1">
    <citation type="submission" date="2020-04" db="EMBL/GenBank/DDBJ databases">
        <authorList>
            <person name="Chiriac C."/>
            <person name="Salcher M."/>
            <person name="Ghai R."/>
            <person name="Kavagutti S V."/>
        </authorList>
    </citation>
    <scope>NUCLEOTIDE SEQUENCE</scope>
</reference>
<organism evidence="1">
    <name type="scientific">uncultured Caudovirales phage</name>
    <dbReference type="NCBI Taxonomy" id="2100421"/>
    <lineage>
        <taxon>Viruses</taxon>
        <taxon>Duplodnaviria</taxon>
        <taxon>Heunggongvirae</taxon>
        <taxon>Uroviricota</taxon>
        <taxon>Caudoviricetes</taxon>
        <taxon>Peduoviridae</taxon>
        <taxon>Maltschvirus</taxon>
        <taxon>Maltschvirus maltsch</taxon>
    </lineage>
</organism>
<dbReference type="EMBL" id="LR796381">
    <property type="protein sequence ID" value="CAB4140413.1"/>
    <property type="molecule type" value="Genomic_DNA"/>
</dbReference>
<accession>A0A6J5M4K9</accession>
<sequence length="58" mass="7061">MSKNNYYEKAKEYKFLADNTKEPTLSEYYYSMYVECLFKGDIKEEGDTKRFGRHKENE</sequence>
<name>A0A6J5M4K9_9CAUD</name>
<proteinExistence type="predicted"/>
<evidence type="ECO:0000313" key="1">
    <source>
        <dbReference type="EMBL" id="CAB4140413.1"/>
    </source>
</evidence>
<protein>
    <submittedName>
        <fullName evidence="1">Uncharacterized protein</fullName>
    </submittedName>
</protein>
<gene>
    <name evidence="1" type="ORF">UFOVP396_37</name>
</gene>